<name>C3MK08_SACI2</name>
<feature type="transmembrane region" description="Helical" evidence="1">
    <location>
        <begin position="39"/>
        <end position="58"/>
    </location>
</feature>
<accession>C3MK08</accession>
<organism evidence="2 3">
    <name type="scientific">Saccharolobus islandicus (strain L.S.2.15 / Lassen #1)</name>
    <name type="common">Sulfolobus islandicus</name>
    <dbReference type="NCBI Taxonomy" id="429572"/>
    <lineage>
        <taxon>Archaea</taxon>
        <taxon>Thermoproteota</taxon>
        <taxon>Thermoprotei</taxon>
        <taxon>Sulfolobales</taxon>
        <taxon>Sulfolobaceae</taxon>
        <taxon>Saccharolobus</taxon>
    </lineage>
</organism>
<dbReference type="EMBL" id="CP001399">
    <property type="protein sequence ID" value="ACP34306.1"/>
    <property type="molecule type" value="Genomic_DNA"/>
</dbReference>
<keyword evidence="1" id="KW-1133">Transmembrane helix</keyword>
<gene>
    <name evidence="2" type="ordered locus">LS215_0152</name>
</gene>
<dbReference type="KEGG" id="sis:LS215_0152"/>
<evidence type="ECO:0000313" key="3">
    <source>
        <dbReference type="Proteomes" id="UP000001747"/>
    </source>
</evidence>
<dbReference type="AlphaFoldDB" id="C3MK08"/>
<keyword evidence="1" id="KW-0812">Transmembrane</keyword>
<reference evidence="2 3" key="1">
    <citation type="journal article" date="2009" name="Proc. Natl. Acad. Sci. U.S.A.">
        <title>Biogeography of the Sulfolobus islandicus pan-genome.</title>
        <authorList>
            <person name="Reno M.L."/>
            <person name="Held N.L."/>
            <person name="Fields C.J."/>
            <person name="Burke P.V."/>
            <person name="Whitaker R.J."/>
        </authorList>
    </citation>
    <scope>NUCLEOTIDE SEQUENCE [LARGE SCALE GENOMIC DNA]</scope>
    <source>
        <strain evidence="3">L.S.2.15 / Lassen #1</strain>
    </source>
</reference>
<dbReference type="HOGENOM" id="CLU_2802446_0_0_2"/>
<sequence>MFNQMPTESITNVTNGSIIPIVKTYNPSPPSPFQVVYDYIPTIILSIGIALLVLTIYLSPSLRITLRKFFVRRK</sequence>
<protein>
    <submittedName>
        <fullName evidence="2">Uncharacterized protein</fullName>
    </submittedName>
</protein>
<keyword evidence="1" id="KW-0472">Membrane</keyword>
<proteinExistence type="predicted"/>
<evidence type="ECO:0000256" key="1">
    <source>
        <dbReference type="SAM" id="Phobius"/>
    </source>
</evidence>
<dbReference type="Proteomes" id="UP000001747">
    <property type="component" value="Chromosome"/>
</dbReference>
<evidence type="ECO:0000313" key="2">
    <source>
        <dbReference type="EMBL" id="ACP34306.1"/>
    </source>
</evidence>